<dbReference type="PANTHER" id="PTHR42877:SF4">
    <property type="entry name" value="FAD_NAD(P)-BINDING DOMAIN-CONTAINING PROTEIN-RELATED"/>
    <property type="match status" value="1"/>
</dbReference>
<organism evidence="1 2">
    <name type="scientific">Kribbella amoyensis</name>
    <dbReference type="NCBI Taxonomy" id="996641"/>
    <lineage>
        <taxon>Bacteria</taxon>
        <taxon>Bacillati</taxon>
        <taxon>Actinomycetota</taxon>
        <taxon>Actinomycetes</taxon>
        <taxon>Propionibacteriales</taxon>
        <taxon>Kribbellaceae</taxon>
        <taxon>Kribbella</taxon>
    </lineage>
</organism>
<name>A0A561B3K8_9ACTN</name>
<dbReference type="OrthoDB" id="5168853at2"/>
<accession>A0A561B3K8</accession>
<sequence length="483" mass="53611">MGQTEVAIVGSGFAGLCMAIKLRAAGVEDFVLLEQADELGGTWRDNTYPGCACDVPSYLYSFSFEQNPHWTRMFAPWDEILAYLRHCATKYGVADRIRYGAEVTEAVFDESAGRWTVTINGTETLEARALIAGVGNLHQPKLPDLPGLDTFAGTAFHSAQWNHGHDLTGRRVAVIGTGASAIQFVPRIAEQVGHLDLYQRTAPWITGKPDRAIGPRERGLHERFPAGQRLIRDAIYWGLEARGVGFAGTPKLMKGLELQARRHLRKQVPDPALRAKLTPDYQIGCKRILLSNDYYPALAQDHVDLVTTPISRVTPTGVVTTDGQERPCDTLVLGTGFEVSGNLTRLRLIGKDGVDLADHWKQHGIGAHLGIAVAGYPNLFLLVGPNTALGHSSMVFMIEAQVRYVLQALRMLRGAAYVEVREEAQERFVDEVQGQLDNTVWQSGCSSWYLDDQGRNSTIWPEFTVTYWRRTRRLDPADFVLVR</sequence>
<dbReference type="InterPro" id="IPR051209">
    <property type="entry name" value="FAD-bind_Monooxygenase_sf"/>
</dbReference>
<keyword evidence="2" id="KW-1185">Reference proteome</keyword>
<dbReference type="Pfam" id="PF13738">
    <property type="entry name" value="Pyr_redox_3"/>
    <property type="match status" value="1"/>
</dbReference>
<dbReference type="RefSeq" id="WP_145814633.1">
    <property type="nucleotide sequence ID" value="NZ_VIVK01000003.1"/>
</dbReference>
<dbReference type="EMBL" id="VIVK01000003">
    <property type="protein sequence ID" value="TWD73458.1"/>
    <property type="molecule type" value="Genomic_DNA"/>
</dbReference>
<evidence type="ECO:0000313" key="2">
    <source>
        <dbReference type="Proteomes" id="UP000318380"/>
    </source>
</evidence>
<dbReference type="PANTHER" id="PTHR42877">
    <property type="entry name" value="L-ORNITHINE N(5)-MONOOXYGENASE-RELATED"/>
    <property type="match status" value="1"/>
</dbReference>
<reference evidence="1 2" key="1">
    <citation type="submission" date="2019-06" db="EMBL/GenBank/DDBJ databases">
        <title>Sequencing the genomes of 1000 actinobacteria strains.</title>
        <authorList>
            <person name="Klenk H.-P."/>
        </authorList>
    </citation>
    <scope>NUCLEOTIDE SEQUENCE [LARGE SCALE GENOMIC DNA]</scope>
    <source>
        <strain evidence="1 2">DSM 24683</strain>
    </source>
</reference>
<dbReference type="AlphaFoldDB" id="A0A561B3K8"/>
<dbReference type="Proteomes" id="UP000318380">
    <property type="component" value="Unassembled WGS sequence"/>
</dbReference>
<gene>
    <name evidence="1" type="ORF">FB561_7349</name>
</gene>
<dbReference type="Gene3D" id="3.50.50.60">
    <property type="entry name" value="FAD/NAD(P)-binding domain"/>
    <property type="match status" value="2"/>
</dbReference>
<dbReference type="InterPro" id="IPR036188">
    <property type="entry name" value="FAD/NAD-bd_sf"/>
</dbReference>
<protein>
    <submittedName>
        <fullName evidence="1">Cation diffusion facilitator CzcD-associated flavoprotein CzcO</fullName>
    </submittedName>
</protein>
<dbReference type="SUPFAM" id="SSF51905">
    <property type="entry name" value="FAD/NAD(P)-binding domain"/>
    <property type="match status" value="1"/>
</dbReference>
<evidence type="ECO:0000313" key="1">
    <source>
        <dbReference type="EMBL" id="TWD73458.1"/>
    </source>
</evidence>
<comment type="caution">
    <text evidence="1">The sequence shown here is derived from an EMBL/GenBank/DDBJ whole genome shotgun (WGS) entry which is preliminary data.</text>
</comment>
<proteinExistence type="predicted"/>